<protein>
    <recommendedName>
        <fullName evidence="5">Large ribosomal subunit protein uL30</fullName>
    </recommendedName>
</protein>
<dbReference type="PANTHER" id="PTHR15892:SF2">
    <property type="entry name" value="LARGE RIBOSOMAL SUBUNIT PROTEIN UL30M"/>
    <property type="match status" value="1"/>
</dbReference>
<evidence type="ECO:0000256" key="2">
    <source>
        <dbReference type="ARBA" id="ARBA00011838"/>
    </source>
</evidence>
<dbReference type="RefSeq" id="WP_208098134.1">
    <property type="nucleotide sequence ID" value="NZ_JAGDYM010000011.1"/>
</dbReference>
<name>A0A939MKQ1_9MICO</name>
<keyword evidence="8" id="KW-1185">Reference proteome</keyword>
<dbReference type="PIRSF" id="PIRSF002211">
    <property type="entry name" value="Ribosomal_L30_bac-type"/>
    <property type="match status" value="1"/>
</dbReference>
<dbReference type="GO" id="GO:0006412">
    <property type="term" value="P:translation"/>
    <property type="evidence" value="ECO:0007669"/>
    <property type="project" value="UniProtKB-UniRule"/>
</dbReference>
<gene>
    <name evidence="5 7" type="primary">rpmD</name>
    <name evidence="7" type="ORF">J4H92_10475</name>
</gene>
<dbReference type="Pfam" id="PF00327">
    <property type="entry name" value="Ribosomal_L30"/>
    <property type="match status" value="1"/>
</dbReference>
<keyword evidence="4 5" id="KW-0687">Ribonucleoprotein</keyword>
<comment type="similarity">
    <text evidence="1 5">Belongs to the universal ribosomal protein uL30 family.</text>
</comment>
<dbReference type="InterPro" id="IPR016082">
    <property type="entry name" value="Ribosomal_uL30_ferredoxin-like"/>
</dbReference>
<proteinExistence type="inferred from homology"/>
<reference evidence="7" key="1">
    <citation type="submission" date="2021-03" db="EMBL/GenBank/DDBJ databases">
        <title>Leucobacter chromiisoli sp. nov., isolated from chromium-containing soil of chemical plant.</title>
        <authorList>
            <person name="Xu Z."/>
        </authorList>
    </citation>
    <scope>NUCLEOTIDE SEQUENCE</scope>
    <source>
        <strain evidence="7">S27</strain>
    </source>
</reference>
<dbReference type="PANTHER" id="PTHR15892">
    <property type="entry name" value="MITOCHONDRIAL RIBOSOMAL PROTEIN L30"/>
    <property type="match status" value="1"/>
</dbReference>
<evidence type="ECO:0000256" key="1">
    <source>
        <dbReference type="ARBA" id="ARBA00007594"/>
    </source>
</evidence>
<evidence type="ECO:0000256" key="5">
    <source>
        <dbReference type="HAMAP-Rule" id="MF_01371"/>
    </source>
</evidence>
<dbReference type="Proteomes" id="UP000664382">
    <property type="component" value="Unassembled WGS sequence"/>
</dbReference>
<comment type="subunit">
    <text evidence="2 5">Part of the 50S ribosomal subunit.</text>
</comment>
<evidence type="ECO:0000256" key="4">
    <source>
        <dbReference type="ARBA" id="ARBA00023274"/>
    </source>
</evidence>
<comment type="caution">
    <text evidence="7">The sequence shown here is derived from an EMBL/GenBank/DDBJ whole genome shotgun (WGS) entry which is preliminary data.</text>
</comment>
<dbReference type="HAMAP" id="MF_01371_B">
    <property type="entry name" value="Ribosomal_uL30_B"/>
    <property type="match status" value="1"/>
</dbReference>
<dbReference type="CDD" id="cd01658">
    <property type="entry name" value="Ribosomal_L30"/>
    <property type="match status" value="1"/>
</dbReference>
<evidence type="ECO:0000256" key="3">
    <source>
        <dbReference type="ARBA" id="ARBA00022980"/>
    </source>
</evidence>
<evidence type="ECO:0000313" key="8">
    <source>
        <dbReference type="Proteomes" id="UP000664382"/>
    </source>
</evidence>
<dbReference type="FunFam" id="3.30.1390.20:FF:000001">
    <property type="entry name" value="50S ribosomal protein L30"/>
    <property type="match status" value="1"/>
</dbReference>
<dbReference type="NCBIfam" id="TIGR01308">
    <property type="entry name" value="rpmD_bact"/>
    <property type="match status" value="1"/>
</dbReference>
<dbReference type="SUPFAM" id="SSF55129">
    <property type="entry name" value="Ribosomal protein L30p/L7e"/>
    <property type="match status" value="1"/>
</dbReference>
<dbReference type="AlphaFoldDB" id="A0A939MKQ1"/>
<dbReference type="EMBL" id="JAGDYM010000011">
    <property type="protein sequence ID" value="MBO1902371.1"/>
    <property type="molecule type" value="Genomic_DNA"/>
</dbReference>
<dbReference type="InterPro" id="IPR036919">
    <property type="entry name" value="Ribo_uL30_ferredoxin-like_sf"/>
</dbReference>
<sequence length="64" mass="7232">MAKKKSLQITQTKSVISEKQNQRDTLRSLGLRKIGQTVVREDSPANRGYVRAVAHLVRVEEIEA</sequence>
<accession>A0A939MKQ1</accession>
<keyword evidence="3 5" id="KW-0689">Ribosomal protein</keyword>
<evidence type="ECO:0000313" key="7">
    <source>
        <dbReference type="EMBL" id="MBO1902371.1"/>
    </source>
</evidence>
<dbReference type="GO" id="GO:0003735">
    <property type="term" value="F:structural constituent of ribosome"/>
    <property type="evidence" value="ECO:0007669"/>
    <property type="project" value="InterPro"/>
</dbReference>
<evidence type="ECO:0000259" key="6">
    <source>
        <dbReference type="Pfam" id="PF00327"/>
    </source>
</evidence>
<dbReference type="InterPro" id="IPR005996">
    <property type="entry name" value="Ribosomal_uL30_bac-type"/>
</dbReference>
<dbReference type="Gene3D" id="3.30.1390.20">
    <property type="entry name" value="Ribosomal protein L30, ferredoxin-like fold domain"/>
    <property type="match status" value="1"/>
</dbReference>
<dbReference type="GO" id="GO:0022625">
    <property type="term" value="C:cytosolic large ribosomal subunit"/>
    <property type="evidence" value="ECO:0007669"/>
    <property type="project" value="TreeGrafter"/>
</dbReference>
<organism evidence="7 8">
    <name type="scientific">Leucobacter weissii</name>
    <dbReference type="NCBI Taxonomy" id="1983706"/>
    <lineage>
        <taxon>Bacteria</taxon>
        <taxon>Bacillati</taxon>
        <taxon>Actinomycetota</taxon>
        <taxon>Actinomycetes</taxon>
        <taxon>Micrococcales</taxon>
        <taxon>Microbacteriaceae</taxon>
        <taxon>Leucobacter</taxon>
    </lineage>
</organism>
<feature type="domain" description="Large ribosomal subunit protein uL30-like ferredoxin-like fold" evidence="6">
    <location>
        <begin position="7"/>
        <end position="57"/>
    </location>
</feature>